<evidence type="ECO:0000313" key="1">
    <source>
        <dbReference type="EMBL" id="AIE85529.1"/>
    </source>
</evidence>
<evidence type="ECO:0000313" key="2">
    <source>
        <dbReference type="Proteomes" id="UP000027982"/>
    </source>
</evidence>
<dbReference type="AlphaFoldDB" id="A0A068NVD3"/>
<reference evidence="1 2" key="1">
    <citation type="journal article" date="2014" name="PLoS ONE">
        <title>The first complete genome sequence of the class fimbriimonadia in the phylum armatimonadetes.</title>
        <authorList>
            <person name="Hu Z.Y."/>
            <person name="Wang Y.Z."/>
            <person name="Im W.T."/>
            <person name="Wang S.Y."/>
            <person name="Zhao G.P."/>
            <person name="Zheng H.J."/>
            <person name="Quan Z.X."/>
        </authorList>
    </citation>
    <scope>NUCLEOTIDE SEQUENCE [LARGE SCALE GENOMIC DNA]</scope>
    <source>
        <strain evidence="1">Gsoil 348</strain>
    </source>
</reference>
<name>A0A068NVD3_FIMGI</name>
<dbReference type="KEGG" id="fgi:OP10G_2161"/>
<accession>A0A068NVD3</accession>
<gene>
    <name evidence="1" type="ORF">OP10G_2161</name>
</gene>
<dbReference type="EMBL" id="CP007139">
    <property type="protein sequence ID" value="AIE85529.1"/>
    <property type="molecule type" value="Genomic_DNA"/>
</dbReference>
<keyword evidence="2" id="KW-1185">Reference proteome</keyword>
<dbReference type="STRING" id="661478.OP10G_2161"/>
<organism evidence="1 2">
    <name type="scientific">Fimbriimonas ginsengisoli Gsoil 348</name>
    <dbReference type="NCBI Taxonomy" id="661478"/>
    <lineage>
        <taxon>Bacteria</taxon>
        <taxon>Bacillati</taxon>
        <taxon>Armatimonadota</taxon>
        <taxon>Fimbriimonadia</taxon>
        <taxon>Fimbriimonadales</taxon>
        <taxon>Fimbriimonadaceae</taxon>
        <taxon>Fimbriimonas</taxon>
    </lineage>
</organism>
<dbReference type="Proteomes" id="UP000027982">
    <property type="component" value="Chromosome"/>
</dbReference>
<protein>
    <submittedName>
        <fullName evidence="1">Uncharacterized protein</fullName>
    </submittedName>
</protein>
<proteinExistence type="predicted"/>
<dbReference type="HOGENOM" id="CLU_3289993_0_0_0"/>
<sequence>MRKMREVGRVGSLDGVAYLNRAVHFSNAARAQNIPISRLF</sequence>